<dbReference type="GO" id="GO:0005737">
    <property type="term" value="C:cytoplasm"/>
    <property type="evidence" value="ECO:0007669"/>
    <property type="project" value="TreeGrafter"/>
</dbReference>
<dbReference type="PROSITE" id="PS50011">
    <property type="entry name" value="PROTEIN_KINASE_DOM"/>
    <property type="match status" value="1"/>
</dbReference>
<evidence type="ECO:0000259" key="2">
    <source>
        <dbReference type="PROSITE" id="PS50011"/>
    </source>
</evidence>
<reference evidence="4" key="1">
    <citation type="journal article" date="2013" name="PLoS Genet.">
        <title>The genome of Spraguea lophii and the basis of host-microsporidian interactions.</title>
        <authorList>
            <person name="Campbell S.E."/>
            <person name="Williams T.A."/>
            <person name="Yousuf A."/>
            <person name="Soanes D.M."/>
            <person name="Paszkiewicz K.H."/>
            <person name="Williams B.A.P."/>
        </authorList>
    </citation>
    <scope>NUCLEOTIDE SEQUENCE [LARGE SCALE GENOMIC DNA]</scope>
    <source>
        <strain evidence="4">42_110</strain>
    </source>
</reference>
<dbReference type="InParanoid" id="S7XQR1"/>
<protein>
    <submittedName>
        <fullName evidence="3">Serine/threonine-protein kinase</fullName>
    </submittedName>
</protein>
<proteinExistence type="predicted"/>
<dbReference type="Gene3D" id="1.10.510.10">
    <property type="entry name" value="Transferase(Phosphotransferase) domain 1"/>
    <property type="match status" value="1"/>
</dbReference>
<keyword evidence="1" id="KW-0812">Transmembrane</keyword>
<keyword evidence="1" id="KW-1133">Transmembrane helix</keyword>
<gene>
    <name evidence="3" type="ORF">SLOPH_2399</name>
</gene>
<sequence>MNRNNKLILIGISLLVLIFGILMVVLLVQNKKEKISVAEKKCIENNEVKENKQRGIGNNNHNGKEDYIIEMNNKNNTTLQSIVKKTTTNFGSFLTRTVNNRNKPFIGNYKVEHRQQNDQLFLIYPGLDKEKVDEISFSYTDRKVCCFPDKFTDFLDNFKKEEKIGSGFLGEVFKIVKKSGCNHKYALKIKDRVKGGCFPHGQTFYDNELYFLKFFQLNKNDYVCEGFAGYFEKDVVYLVQELLETTLESKIRKKELSDSELQNYIKDLFLAIVSLHKQRIVHGDIKLDNIGISYDKKLKLIDFGCSIKKDSGYSMTAGFKPVYFRPPEALDPLSPHELNYDADWWAFGVTLYNIYENAFPYPVSENLVIGITDKWEMLKIMIMGNMMRPFKNPNISEDLKNLIKQLLSSNPSRLGAKKSDELRIARHPYFSKYGLEKHEVFIY</sequence>
<dbReference type="VEuPathDB" id="MicrosporidiaDB:SLOPH_2399"/>
<dbReference type="InterPro" id="IPR011009">
    <property type="entry name" value="Kinase-like_dom_sf"/>
</dbReference>
<keyword evidence="3" id="KW-0808">Transferase</keyword>
<dbReference type="Proteomes" id="UP000014978">
    <property type="component" value="Unassembled WGS sequence"/>
</dbReference>
<keyword evidence="4" id="KW-1185">Reference proteome</keyword>
<dbReference type="Pfam" id="PF00069">
    <property type="entry name" value="Pkinase"/>
    <property type="match status" value="1"/>
</dbReference>
<evidence type="ECO:0000256" key="1">
    <source>
        <dbReference type="SAM" id="Phobius"/>
    </source>
</evidence>
<feature type="domain" description="Protein kinase" evidence="2">
    <location>
        <begin position="158"/>
        <end position="430"/>
    </location>
</feature>
<keyword evidence="1" id="KW-0472">Membrane</keyword>
<accession>S7XQR1</accession>
<dbReference type="SMART" id="SM00220">
    <property type="entry name" value="S_TKc"/>
    <property type="match status" value="1"/>
</dbReference>
<dbReference type="PANTHER" id="PTHR44167:SF18">
    <property type="entry name" value="PROTEIN KINASE DOMAIN-CONTAINING PROTEIN"/>
    <property type="match status" value="1"/>
</dbReference>
<dbReference type="HOGENOM" id="CLU_618438_0_0_1"/>
<keyword evidence="3" id="KW-0418">Kinase</keyword>
<name>S7XQR1_SPRLO</name>
<dbReference type="PANTHER" id="PTHR44167">
    <property type="entry name" value="OVARIAN-SPECIFIC SERINE/THREONINE-PROTEIN KINASE LOK-RELATED"/>
    <property type="match status" value="1"/>
</dbReference>
<dbReference type="GO" id="GO:0005524">
    <property type="term" value="F:ATP binding"/>
    <property type="evidence" value="ECO:0007669"/>
    <property type="project" value="InterPro"/>
</dbReference>
<dbReference type="SUPFAM" id="SSF56112">
    <property type="entry name" value="Protein kinase-like (PK-like)"/>
    <property type="match status" value="1"/>
</dbReference>
<dbReference type="CDD" id="cd00180">
    <property type="entry name" value="PKc"/>
    <property type="match status" value="1"/>
</dbReference>
<dbReference type="OrthoDB" id="10252171at2759"/>
<dbReference type="InterPro" id="IPR000719">
    <property type="entry name" value="Prot_kinase_dom"/>
</dbReference>
<evidence type="ECO:0000313" key="3">
    <source>
        <dbReference type="EMBL" id="EPR78268.1"/>
    </source>
</evidence>
<dbReference type="STRING" id="1358809.S7XQR1"/>
<comment type="caution">
    <text evidence="3">The sequence shown here is derived from an EMBL/GenBank/DDBJ whole genome shotgun (WGS) entry which is preliminary data.</text>
</comment>
<organism evidence="3 4">
    <name type="scientific">Spraguea lophii (strain 42_110)</name>
    <name type="common">Microsporidian parasite</name>
    <dbReference type="NCBI Taxonomy" id="1358809"/>
    <lineage>
        <taxon>Eukaryota</taxon>
        <taxon>Fungi</taxon>
        <taxon>Fungi incertae sedis</taxon>
        <taxon>Microsporidia</taxon>
        <taxon>Spragueidae</taxon>
        <taxon>Spraguea</taxon>
    </lineage>
</organism>
<dbReference type="GO" id="GO:0004674">
    <property type="term" value="F:protein serine/threonine kinase activity"/>
    <property type="evidence" value="ECO:0007669"/>
    <property type="project" value="TreeGrafter"/>
</dbReference>
<dbReference type="GO" id="GO:0005634">
    <property type="term" value="C:nucleus"/>
    <property type="evidence" value="ECO:0007669"/>
    <property type="project" value="TreeGrafter"/>
</dbReference>
<feature type="transmembrane region" description="Helical" evidence="1">
    <location>
        <begin position="7"/>
        <end position="28"/>
    </location>
</feature>
<evidence type="ECO:0000313" key="4">
    <source>
        <dbReference type="Proteomes" id="UP000014978"/>
    </source>
</evidence>
<dbReference type="GO" id="GO:0044773">
    <property type="term" value="P:mitotic DNA damage checkpoint signaling"/>
    <property type="evidence" value="ECO:0007669"/>
    <property type="project" value="TreeGrafter"/>
</dbReference>
<dbReference type="AlphaFoldDB" id="S7XQR1"/>
<dbReference type="EMBL" id="ATCN01000910">
    <property type="protein sequence ID" value="EPR78268.1"/>
    <property type="molecule type" value="Genomic_DNA"/>
</dbReference>